<evidence type="ECO:0000313" key="2">
    <source>
        <dbReference type="EMBL" id="UWU18434.1"/>
    </source>
</evidence>
<dbReference type="Proteomes" id="UP001060123">
    <property type="component" value="Plasmid pWSM1592_1"/>
</dbReference>
<sequence length="102" mass="11642">MDHHRIFLCNEFENQKFDADPRRPNQALKVFKEFRESIFECLEVPRGCFIEAARLSDRHDTSLRSGDALHMAVAHHYGLTLLTRDKGLAKAAAVIGAQHQLI</sequence>
<keyword evidence="2" id="KW-0614">Plasmid</keyword>
<evidence type="ECO:0000259" key="1">
    <source>
        <dbReference type="Pfam" id="PF01850"/>
    </source>
</evidence>
<dbReference type="CDD" id="cd09874">
    <property type="entry name" value="PIN_MT3492-like"/>
    <property type="match status" value="1"/>
</dbReference>
<organism evidence="2 3">
    <name type="scientific">Rhizobium sullae</name>
    <name type="common">Rhizobium hedysari</name>
    <dbReference type="NCBI Taxonomy" id="50338"/>
    <lineage>
        <taxon>Bacteria</taxon>
        <taxon>Pseudomonadati</taxon>
        <taxon>Pseudomonadota</taxon>
        <taxon>Alphaproteobacteria</taxon>
        <taxon>Hyphomicrobiales</taxon>
        <taxon>Rhizobiaceae</taxon>
        <taxon>Rhizobium/Agrobacterium group</taxon>
        <taxon>Rhizobium</taxon>
    </lineage>
</organism>
<dbReference type="InterPro" id="IPR002716">
    <property type="entry name" value="PIN_dom"/>
</dbReference>
<reference evidence="2" key="1">
    <citation type="submission" date="2022-09" db="EMBL/GenBank/DDBJ databases">
        <title>Australian commercial rhizobial inoculants.</title>
        <authorList>
            <person name="Kohlmeier M.G."/>
            <person name="O'Hara G.W."/>
            <person name="Colombi E."/>
            <person name="Ramsay J.P."/>
            <person name="Terpolilli J."/>
        </authorList>
    </citation>
    <scope>NUCLEOTIDE SEQUENCE</scope>
    <source>
        <strain evidence="2">WSM1592</strain>
        <plasmid evidence="2">pWSM1592_1</plasmid>
    </source>
</reference>
<protein>
    <submittedName>
        <fullName evidence="2">Type II toxin-antitoxin system VapC family toxin</fullName>
    </submittedName>
</protein>
<dbReference type="Pfam" id="PF01850">
    <property type="entry name" value="PIN"/>
    <property type="match status" value="1"/>
</dbReference>
<dbReference type="RefSeq" id="WP_244915001.1">
    <property type="nucleotide sequence ID" value="NZ_CP104144.1"/>
</dbReference>
<name>A0ABY5XUX9_RHISU</name>
<feature type="domain" description="PIN" evidence="1">
    <location>
        <begin position="32"/>
        <end position="92"/>
    </location>
</feature>
<proteinExistence type="predicted"/>
<dbReference type="SUPFAM" id="SSF88723">
    <property type="entry name" value="PIN domain-like"/>
    <property type="match status" value="1"/>
</dbReference>
<evidence type="ECO:0000313" key="3">
    <source>
        <dbReference type="Proteomes" id="UP001060123"/>
    </source>
</evidence>
<gene>
    <name evidence="2" type="ORF">N2599_24675</name>
</gene>
<geneLocation type="plasmid" evidence="2 3">
    <name>pWSM1592_1</name>
</geneLocation>
<keyword evidence="3" id="KW-1185">Reference proteome</keyword>
<dbReference type="InterPro" id="IPR029060">
    <property type="entry name" value="PIN-like_dom_sf"/>
</dbReference>
<accession>A0ABY5XUX9</accession>
<dbReference type="Gene3D" id="3.40.50.1010">
    <property type="entry name" value="5'-nuclease"/>
    <property type="match status" value="1"/>
</dbReference>
<dbReference type="EMBL" id="CP104144">
    <property type="protein sequence ID" value="UWU18434.1"/>
    <property type="molecule type" value="Genomic_DNA"/>
</dbReference>